<accession>A0A6S7ICQ6</accession>
<dbReference type="Proteomes" id="UP001152795">
    <property type="component" value="Unassembled WGS sequence"/>
</dbReference>
<evidence type="ECO:0000313" key="1">
    <source>
        <dbReference type="EMBL" id="CAB4016735.1"/>
    </source>
</evidence>
<sequence>MTSTTVLNLLYKFFDTKGDKLKWKGTIEDLKAFVLTEINEDTADNTSWSSWKSPSGGKWCFESKELTVTWQKKSTNIQFGGDKGKEVIERVYNFMQLNKTNSRCDDDKAIDQERNVESLLTDDLADKLNDSDFDEFSENRTGDITSGLAFQGEKLGRNVQSSVSSEGNLHVGLTETKDTLNPRGTGGAHSNCFSCNPEIIILKSHFERFRKDVTTKLDDLALEINVVKENKPYSIVTLEGRKG</sequence>
<evidence type="ECO:0000313" key="2">
    <source>
        <dbReference type="Proteomes" id="UP001152795"/>
    </source>
</evidence>
<name>A0A6S7ICQ6_PARCT</name>
<proteinExistence type="predicted"/>
<dbReference type="AlphaFoldDB" id="A0A6S7ICQ6"/>
<reference evidence="1" key="1">
    <citation type="submission" date="2020-04" db="EMBL/GenBank/DDBJ databases">
        <authorList>
            <person name="Alioto T."/>
            <person name="Alioto T."/>
            <person name="Gomez Garrido J."/>
        </authorList>
    </citation>
    <scope>NUCLEOTIDE SEQUENCE</scope>
    <source>
        <strain evidence="1">A484AB</strain>
    </source>
</reference>
<keyword evidence="2" id="KW-1185">Reference proteome</keyword>
<comment type="caution">
    <text evidence="1">The sequence shown here is derived from an EMBL/GenBank/DDBJ whole genome shotgun (WGS) entry which is preliminary data.</text>
</comment>
<dbReference type="EMBL" id="CACRXK020009237">
    <property type="protein sequence ID" value="CAB4016735.1"/>
    <property type="molecule type" value="Genomic_DNA"/>
</dbReference>
<organism evidence="1 2">
    <name type="scientific">Paramuricea clavata</name>
    <name type="common">Red gorgonian</name>
    <name type="synonym">Violescent sea-whip</name>
    <dbReference type="NCBI Taxonomy" id="317549"/>
    <lineage>
        <taxon>Eukaryota</taxon>
        <taxon>Metazoa</taxon>
        <taxon>Cnidaria</taxon>
        <taxon>Anthozoa</taxon>
        <taxon>Octocorallia</taxon>
        <taxon>Malacalcyonacea</taxon>
        <taxon>Plexauridae</taxon>
        <taxon>Paramuricea</taxon>
    </lineage>
</organism>
<gene>
    <name evidence="1" type="ORF">PACLA_8A027933</name>
</gene>
<protein>
    <submittedName>
        <fullName evidence="1">Uncharacterized protein</fullName>
    </submittedName>
</protein>